<evidence type="ECO:0000259" key="3">
    <source>
        <dbReference type="PROSITE" id="PS50186"/>
    </source>
</evidence>
<gene>
    <name evidence="4" type="primary">LOC100181303</name>
</gene>
<evidence type="ECO:0000313" key="4">
    <source>
        <dbReference type="EMBL" id="CAB3262646.1"/>
    </source>
</evidence>
<dbReference type="InterPro" id="IPR036390">
    <property type="entry name" value="WH_DNA-bd_sf"/>
</dbReference>
<feature type="compositionally biased region" description="Polar residues" evidence="1">
    <location>
        <begin position="278"/>
        <end position="290"/>
    </location>
</feature>
<dbReference type="SMART" id="SM00049">
    <property type="entry name" value="DEP"/>
    <property type="match status" value="2"/>
</dbReference>
<dbReference type="SMART" id="SM00228">
    <property type="entry name" value="PDZ"/>
    <property type="match status" value="1"/>
</dbReference>
<dbReference type="InterPro" id="IPR001478">
    <property type="entry name" value="PDZ"/>
</dbReference>
<name>A0A6F9DI58_9ASCI</name>
<organism evidence="4">
    <name type="scientific">Phallusia mammillata</name>
    <dbReference type="NCBI Taxonomy" id="59560"/>
    <lineage>
        <taxon>Eukaryota</taxon>
        <taxon>Metazoa</taxon>
        <taxon>Chordata</taxon>
        <taxon>Tunicata</taxon>
        <taxon>Ascidiacea</taxon>
        <taxon>Phlebobranchia</taxon>
        <taxon>Ascidiidae</taxon>
        <taxon>Phallusia</taxon>
    </lineage>
</organism>
<dbReference type="InterPro" id="IPR000591">
    <property type="entry name" value="DEP_dom"/>
</dbReference>
<dbReference type="GO" id="GO:0023051">
    <property type="term" value="P:regulation of signaling"/>
    <property type="evidence" value="ECO:0007669"/>
    <property type="project" value="TreeGrafter"/>
</dbReference>
<dbReference type="SUPFAM" id="SSF46785">
    <property type="entry name" value="Winged helix' DNA-binding domain"/>
    <property type="match status" value="2"/>
</dbReference>
<accession>A0A6F9DI58</accession>
<feature type="domain" description="PDZ" evidence="2">
    <location>
        <begin position="323"/>
        <end position="400"/>
    </location>
</feature>
<dbReference type="GO" id="GO:0007186">
    <property type="term" value="P:G protein-coupled receptor signaling pathway"/>
    <property type="evidence" value="ECO:0007669"/>
    <property type="project" value="TreeGrafter"/>
</dbReference>
<feature type="region of interest" description="Disordered" evidence="1">
    <location>
        <begin position="271"/>
        <end position="290"/>
    </location>
</feature>
<reference evidence="4" key="1">
    <citation type="submission" date="2020-04" db="EMBL/GenBank/DDBJ databases">
        <authorList>
            <person name="Neveu A P."/>
        </authorList>
    </citation>
    <scope>NUCLEOTIDE SEQUENCE</scope>
    <source>
        <tissue evidence="4">Whole embryo</tissue>
    </source>
</reference>
<dbReference type="AlphaFoldDB" id="A0A6F9DI58"/>
<dbReference type="PANTHER" id="PTHR22829:SF16">
    <property type="entry name" value="PH DOMAIN-CONTAINING PROTEIN"/>
    <property type="match status" value="1"/>
</dbReference>
<dbReference type="EMBL" id="LR786784">
    <property type="protein sequence ID" value="CAB3262646.1"/>
    <property type="molecule type" value="mRNA"/>
</dbReference>
<dbReference type="CDD" id="cd04371">
    <property type="entry name" value="DEP"/>
    <property type="match status" value="2"/>
</dbReference>
<protein>
    <submittedName>
        <fullName evidence="4">Uncharacterized protein LOC100181303</fullName>
    </submittedName>
</protein>
<evidence type="ECO:0000259" key="2">
    <source>
        <dbReference type="PROSITE" id="PS50106"/>
    </source>
</evidence>
<dbReference type="PANTHER" id="PTHR22829">
    <property type="entry name" value="DEP DOMAIN PROTEIN"/>
    <property type="match status" value="1"/>
</dbReference>
<dbReference type="Gene3D" id="1.10.10.10">
    <property type="entry name" value="Winged helix-like DNA-binding domain superfamily/Winged helix DNA-binding domain"/>
    <property type="match status" value="2"/>
</dbReference>
<dbReference type="InterPro" id="IPR036034">
    <property type="entry name" value="PDZ_sf"/>
</dbReference>
<feature type="region of interest" description="Disordered" evidence="1">
    <location>
        <begin position="405"/>
        <end position="456"/>
    </location>
</feature>
<dbReference type="InterPro" id="IPR051832">
    <property type="entry name" value="mTOR-Rac_regulators"/>
</dbReference>
<dbReference type="SUPFAM" id="SSF50156">
    <property type="entry name" value="PDZ domain-like"/>
    <property type="match status" value="1"/>
</dbReference>
<proteinExistence type="evidence at transcript level"/>
<dbReference type="InterPro" id="IPR036388">
    <property type="entry name" value="WH-like_DNA-bd_sf"/>
</dbReference>
<dbReference type="Gene3D" id="2.30.42.10">
    <property type="match status" value="1"/>
</dbReference>
<dbReference type="PROSITE" id="PS50186">
    <property type="entry name" value="DEP"/>
    <property type="match status" value="1"/>
</dbReference>
<dbReference type="GO" id="GO:0005886">
    <property type="term" value="C:plasma membrane"/>
    <property type="evidence" value="ECO:0007669"/>
    <property type="project" value="TreeGrafter"/>
</dbReference>
<dbReference type="GO" id="GO:0035556">
    <property type="term" value="P:intracellular signal transduction"/>
    <property type="evidence" value="ECO:0007669"/>
    <property type="project" value="InterPro"/>
</dbReference>
<evidence type="ECO:0000256" key="1">
    <source>
        <dbReference type="SAM" id="MobiDB-lite"/>
    </source>
</evidence>
<dbReference type="GO" id="GO:0005096">
    <property type="term" value="F:GTPase activator activity"/>
    <property type="evidence" value="ECO:0007669"/>
    <property type="project" value="TreeGrafter"/>
</dbReference>
<dbReference type="PROSITE" id="PS50106">
    <property type="entry name" value="PDZ"/>
    <property type="match status" value="1"/>
</dbReference>
<dbReference type="GO" id="GO:0005085">
    <property type="term" value="F:guanyl-nucleotide exchange factor activity"/>
    <property type="evidence" value="ECO:0007669"/>
    <property type="project" value="TreeGrafter"/>
</dbReference>
<feature type="domain" description="DEP" evidence="3">
    <location>
        <begin position="27"/>
        <end position="114"/>
    </location>
</feature>
<dbReference type="Pfam" id="PF00610">
    <property type="entry name" value="DEP"/>
    <property type="match status" value="2"/>
</dbReference>
<sequence>MEPYNSDLVIFAEKLREKMQDYKPALIRQRRPMFRAYPDVFMGCEAVTWVVNNSELKKTSEKNNNGSTIGESDSSLTECDAIGLFQKLMDAGLLRNVQTMEGFQNDRSLYRFSSDDHDQEGDTFVRSVAFGYRLYKNACDSTSGLFQKVCAFGQLVSSESLKASDIVSWLVTNGLCKSREAAVEQCASMCSHKVIKSVDPEVSEFGDDKSFFVFLVDYTRKPIQVAQFLSGSTPSGPQCSSITRNKHIHLRQTSDQLMDLSLHNSALLSGRNSRHKGLSTSSDDSGIENGSISPPSYKSLLKSDGSMTKEALLHPSAPFVKKDLKIFPDPVGYGFVIRGSGPCYVKIVDPDSPAGKAGLMAKQYIVNINSQLVTNLPHPEIEDLILNGPKLLKITIMQHIKCERRKASEPTISPPVTPTTPGKTRSSPPLPSAQPWMKKRDSDSYRGMHATVMSRS</sequence>